<reference evidence="4" key="1">
    <citation type="submission" date="2019-08" db="EMBL/GenBank/DDBJ databases">
        <title>The genome of the North American firefly Photinus pyralis.</title>
        <authorList>
            <consortium name="Photinus pyralis genome working group"/>
            <person name="Fallon T.R."/>
            <person name="Sander Lower S.E."/>
            <person name="Weng J.-K."/>
        </authorList>
    </citation>
    <scope>NUCLEOTIDE SEQUENCE</scope>
    <source>
        <strain evidence="4">TRF0915ILg1</strain>
        <tissue evidence="4">Whole body</tissue>
    </source>
</reference>
<feature type="compositionally biased region" description="Low complexity" evidence="2">
    <location>
        <begin position="248"/>
        <end position="257"/>
    </location>
</feature>
<proteinExistence type="predicted"/>
<feature type="compositionally biased region" description="Basic and acidic residues" evidence="2">
    <location>
        <begin position="155"/>
        <end position="168"/>
    </location>
</feature>
<feature type="compositionally biased region" description="Basic residues" evidence="2">
    <location>
        <begin position="699"/>
        <end position="708"/>
    </location>
</feature>
<name>A0A8K0D6M6_IGNLU</name>
<dbReference type="OrthoDB" id="333905at2759"/>
<feature type="compositionally biased region" description="Low complexity" evidence="2">
    <location>
        <begin position="381"/>
        <end position="425"/>
    </location>
</feature>
<feature type="compositionally biased region" description="Polar residues" evidence="2">
    <location>
        <begin position="288"/>
        <end position="308"/>
    </location>
</feature>
<accession>A0A8K0D6M6</accession>
<feature type="compositionally biased region" description="Polar residues" evidence="2">
    <location>
        <begin position="218"/>
        <end position="238"/>
    </location>
</feature>
<feature type="region of interest" description="Disordered" evidence="2">
    <location>
        <begin position="578"/>
        <end position="717"/>
    </location>
</feature>
<feature type="compositionally biased region" description="Pro residues" evidence="2">
    <location>
        <begin position="444"/>
        <end position="455"/>
    </location>
</feature>
<gene>
    <name evidence="4" type="ORF">ILUMI_10654</name>
</gene>
<feature type="compositionally biased region" description="Polar residues" evidence="2">
    <location>
        <begin position="667"/>
        <end position="689"/>
    </location>
</feature>
<dbReference type="GO" id="GO:0051087">
    <property type="term" value="F:protein-folding chaperone binding"/>
    <property type="evidence" value="ECO:0007669"/>
    <property type="project" value="InterPro"/>
</dbReference>
<evidence type="ECO:0000313" key="5">
    <source>
        <dbReference type="Proteomes" id="UP000801492"/>
    </source>
</evidence>
<dbReference type="InterPro" id="IPR036533">
    <property type="entry name" value="BAG_dom_sf"/>
</dbReference>
<comment type="caution">
    <text evidence="4">The sequence shown here is derived from an EMBL/GenBank/DDBJ whole genome shotgun (WGS) entry which is preliminary data.</text>
</comment>
<evidence type="ECO:0000259" key="3">
    <source>
        <dbReference type="PROSITE" id="PS51035"/>
    </source>
</evidence>
<feature type="compositionally biased region" description="Low complexity" evidence="2">
    <location>
        <begin position="433"/>
        <end position="443"/>
    </location>
</feature>
<feature type="region of interest" description="Disordered" evidence="2">
    <location>
        <begin position="17"/>
        <end position="40"/>
    </location>
</feature>
<sequence length="717" mass="81834">MEAPVMVETVTIPLKVNKVKPTEPNNNDENTGFPFDDSDFDDRDRSFRSHIDDIVQRHPELAEHLNFDRNFERFPFRSNTWGHKRRGSSSSGDESRPSGSTENRRFARPFGSRFEERFGFPFSRTFDGEPEYYQQKSHSQPQAQSSSPQAQAETQEEKKSQPEEKTADKPPQIPNNERGRKQNPHIPQSSTVDLGQKQEPVHDNRGQRSMSAPPENRAGQQRFVSSINIPIQNAGDGTQQPQQPQPQPQQQQWQQQPKPQPPQHSKSNERVIPIHVEGRDEPVIPKHGNQTFNQPPPQSSERTYTQPQPERVYGQRPAGFGHWERSGSPYYTGDQFFPGEPPYFPGEQQYFDGSPQFFMNRGEPHQQRPNPEEYFTGPFRQQQYQKQQQKPQQPQQQHQQHQQTAPPPQQQQQQQQQPQQQQQQQQPPPQQQPPQQQQPQQQQTPPPQPPPPPKGPIDQIKCIQKDVLQLMDQVEKFNGKPKDKQYLYLDEMLTRNLLKLDDVETEGKDNIRQARKEAINCIQRCISILEAKAAANEQLRSELMDVDARIDTAANEAQPTTEAIPLTCLEVSGTPRAGVEVQPDEQPSEQASEKSENTEGVTPMEVTPSVPVEAAETKEQAPVLPQSESETAEVKQPEEQQKEETTTNEAKENEQSKETPKEEVTEGNVNANVSEQPAADATNTSQPTEATKEEVKDKKEKKKVKKKEKTTDKTEKK</sequence>
<evidence type="ECO:0000256" key="2">
    <source>
        <dbReference type="SAM" id="MobiDB-lite"/>
    </source>
</evidence>
<feature type="coiled-coil region" evidence="1">
    <location>
        <begin position="529"/>
        <end position="556"/>
    </location>
</feature>
<feature type="compositionally biased region" description="Low complexity" evidence="2">
    <location>
        <begin position="88"/>
        <end position="100"/>
    </location>
</feature>
<feature type="compositionally biased region" description="Low complexity" evidence="2">
    <location>
        <begin position="134"/>
        <end position="152"/>
    </location>
</feature>
<evidence type="ECO:0000256" key="1">
    <source>
        <dbReference type="SAM" id="Coils"/>
    </source>
</evidence>
<dbReference type="SUPFAM" id="SSF63491">
    <property type="entry name" value="BAG domain"/>
    <property type="match status" value="1"/>
</dbReference>
<dbReference type="SMART" id="SM00264">
    <property type="entry name" value="BAG"/>
    <property type="match status" value="1"/>
</dbReference>
<feature type="domain" description="BAG" evidence="3">
    <location>
        <begin position="456"/>
        <end position="533"/>
    </location>
</feature>
<dbReference type="Pfam" id="PF02179">
    <property type="entry name" value="BAG"/>
    <property type="match status" value="1"/>
</dbReference>
<protein>
    <recommendedName>
        <fullName evidence="3">BAG domain-containing protein</fullName>
    </recommendedName>
</protein>
<evidence type="ECO:0000313" key="4">
    <source>
        <dbReference type="EMBL" id="KAF2895525.1"/>
    </source>
</evidence>
<dbReference type="PROSITE" id="PS51035">
    <property type="entry name" value="BAG"/>
    <property type="match status" value="1"/>
</dbReference>
<dbReference type="InterPro" id="IPR003103">
    <property type="entry name" value="BAG_domain"/>
</dbReference>
<dbReference type="EMBL" id="VTPC01005844">
    <property type="protein sequence ID" value="KAF2895525.1"/>
    <property type="molecule type" value="Genomic_DNA"/>
</dbReference>
<feature type="region of interest" description="Disordered" evidence="2">
    <location>
        <begin position="78"/>
        <end position="458"/>
    </location>
</feature>
<keyword evidence="5" id="KW-1185">Reference proteome</keyword>
<organism evidence="4 5">
    <name type="scientific">Ignelater luminosus</name>
    <name type="common">Cucubano</name>
    <name type="synonym">Pyrophorus luminosus</name>
    <dbReference type="NCBI Taxonomy" id="2038154"/>
    <lineage>
        <taxon>Eukaryota</taxon>
        <taxon>Metazoa</taxon>
        <taxon>Ecdysozoa</taxon>
        <taxon>Arthropoda</taxon>
        <taxon>Hexapoda</taxon>
        <taxon>Insecta</taxon>
        <taxon>Pterygota</taxon>
        <taxon>Neoptera</taxon>
        <taxon>Endopterygota</taxon>
        <taxon>Coleoptera</taxon>
        <taxon>Polyphaga</taxon>
        <taxon>Elateriformia</taxon>
        <taxon>Elateroidea</taxon>
        <taxon>Elateridae</taxon>
        <taxon>Agrypninae</taxon>
        <taxon>Pyrophorini</taxon>
        <taxon>Ignelater</taxon>
    </lineage>
</organism>
<feature type="compositionally biased region" description="Basic and acidic residues" evidence="2">
    <location>
        <begin position="632"/>
        <end position="664"/>
    </location>
</feature>
<keyword evidence="1" id="KW-0175">Coiled coil</keyword>
<dbReference type="AlphaFoldDB" id="A0A8K0D6M6"/>
<dbReference type="Gene3D" id="1.20.58.120">
    <property type="entry name" value="BAG domain"/>
    <property type="match status" value="1"/>
</dbReference>
<dbReference type="Proteomes" id="UP000801492">
    <property type="component" value="Unassembled WGS sequence"/>
</dbReference>